<keyword evidence="4 6" id="KW-1133">Transmembrane helix</keyword>
<keyword evidence="8" id="KW-1185">Reference proteome</keyword>
<dbReference type="PANTHER" id="PTHR40277">
    <property type="entry name" value="BLL5419 PROTEIN"/>
    <property type="match status" value="1"/>
</dbReference>
<feature type="transmembrane region" description="Helical" evidence="6">
    <location>
        <begin position="247"/>
        <end position="272"/>
    </location>
</feature>
<gene>
    <name evidence="7" type="ORF">MCBB_1460</name>
</gene>
<evidence type="ECO:0000313" key="7">
    <source>
        <dbReference type="EMBL" id="SCG86016.1"/>
    </source>
</evidence>
<feature type="transmembrane region" description="Helical" evidence="6">
    <location>
        <begin position="15"/>
        <end position="32"/>
    </location>
</feature>
<dbReference type="GO" id="GO:0005886">
    <property type="term" value="C:plasma membrane"/>
    <property type="evidence" value="ECO:0007669"/>
    <property type="project" value="UniProtKB-SubCell"/>
</dbReference>
<evidence type="ECO:0000256" key="6">
    <source>
        <dbReference type="SAM" id="Phobius"/>
    </source>
</evidence>
<feature type="transmembrane region" description="Helical" evidence="6">
    <location>
        <begin position="128"/>
        <end position="149"/>
    </location>
</feature>
<keyword evidence="5 6" id="KW-0472">Membrane</keyword>
<proteinExistence type="predicted"/>
<reference evidence="7 8" key="1">
    <citation type="submission" date="2016-08" db="EMBL/GenBank/DDBJ databases">
        <authorList>
            <person name="Seilhamer J.J."/>
        </authorList>
    </citation>
    <scope>NUCLEOTIDE SEQUENCE [LARGE SCALE GENOMIC DNA]</scope>
    <source>
        <strain evidence="7">Buetzberg</strain>
    </source>
</reference>
<evidence type="ECO:0000256" key="2">
    <source>
        <dbReference type="ARBA" id="ARBA00022475"/>
    </source>
</evidence>
<dbReference type="InterPro" id="IPR022791">
    <property type="entry name" value="L-PG_synthase/AglD"/>
</dbReference>
<evidence type="ECO:0000256" key="4">
    <source>
        <dbReference type="ARBA" id="ARBA00022989"/>
    </source>
</evidence>
<dbReference type="AlphaFoldDB" id="A0A1D3L365"/>
<protein>
    <submittedName>
        <fullName evidence="7">Uncharacterized protein</fullName>
    </submittedName>
</protein>
<dbReference type="EMBL" id="LT607756">
    <property type="protein sequence ID" value="SCG86016.1"/>
    <property type="molecule type" value="Genomic_DNA"/>
</dbReference>
<comment type="subcellular location">
    <subcellularLocation>
        <location evidence="1">Cell membrane</location>
        <topology evidence="1">Multi-pass membrane protein</topology>
    </subcellularLocation>
</comment>
<dbReference type="STRING" id="118062.MCBB_1460"/>
<dbReference type="Pfam" id="PF03706">
    <property type="entry name" value="LPG_synthase_TM"/>
    <property type="match status" value="1"/>
</dbReference>
<keyword evidence="3 6" id="KW-0812">Transmembrane</keyword>
<accession>A0A1D3L365</accession>
<feature type="transmembrane region" description="Helical" evidence="6">
    <location>
        <begin position="44"/>
        <end position="64"/>
    </location>
</feature>
<evidence type="ECO:0000313" key="8">
    <source>
        <dbReference type="Proteomes" id="UP000094707"/>
    </source>
</evidence>
<keyword evidence="2" id="KW-1003">Cell membrane</keyword>
<evidence type="ECO:0000256" key="5">
    <source>
        <dbReference type="ARBA" id="ARBA00023136"/>
    </source>
</evidence>
<organism evidence="7 8">
    <name type="scientific">Methanobacterium congolense</name>
    <dbReference type="NCBI Taxonomy" id="118062"/>
    <lineage>
        <taxon>Archaea</taxon>
        <taxon>Methanobacteriati</taxon>
        <taxon>Methanobacteriota</taxon>
        <taxon>Methanomada group</taxon>
        <taxon>Methanobacteria</taxon>
        <taxon>Methanobacteriales</taxon>
        <taxon>Methanobacteriaceae</taxon>
        <taxon>Methanobacterium</taxon>
    </lineage>
</organism>
<dbReference type="PANTHER" id="PTHR40277:SF1">
    <property type="entry name" value="BLL5419 PROTEIN"/>
    <property type="match status" value="1"/>
</dbReference>
<evidence type="ECO:0000256" key="1">
    <source>
        <dbReference type="ARBA" id="ARBA00004651"/>
    </source>
</evidence>
<dbReference type="NCBIfam" id="TIGR00374">
    <property type="entry name" value="flippase-like domain"/>
    <property type="match status" value="1"/>
</dbReference>
<dbReference type="KEGG" id="mcub:MCBB_1460"/>
<feature type="transmembrane region" description="Helical" evidence="6">
    <location>
        <begin position="155"/>
        <end position="176"/>
    </location>
</feature>
<sequence>MDIMHLKETLKSQRTLKVIISILILLFLFKFIDFNLLLSSLKNLNALFLIVLTLIPVNILLRAWRLMIILNKDGKLISLKDSFYLNLAGITLNLFLPASSGDIAKSYYGYKWHGIKEEMLSSNIFDKFMALFSVFFIGTLAAIFLKLYLLSLFSLFLTSLLVFLLFYPKIMPWSLLNKLLSIFLKIRLDEKKLESSFMVSNIIKFKTFCISLLAWIILYFQFYLLCMSFSVDITFFYVLAVSPLMNLAILFPLTFNGLGTSEAMIMYLFSLINISPTLAILVSLFSQVVNSVIPGLFGFLIIVRK</sequence>
<dbReference type="Proteomes" id="UP000094707">
    <property type="component" value="Chromosome I"/>
</dbReference>
<feature type="transmembrane region" description="Helical" evidence="6">
    <location>
        <begin position="278"/>
        <end position="303"/>
    </location>
</feature>
<name>A0A1D3L365_9EURY</name>
<evidence type="ECO:0000256" key="3">
    <source>
        <dbReference type="ARBA" id="ARBA00022692"/>
    </source>
</evidence>